<comment type="caution">
    <text evidence="1">The sequence shown here is derived from an EMBL/GenBank/DDBJ whole genome shotgun (WGS) entry which is preliminary data.</text>
</comment>
<dbReference type="SUPFAM" id="SSF158446">
    <property type="entry name" value="IVS-encoded protein-like"/>
    <property type="match status" value="1"/>
</dbReference>
<dbReference type="STRING" id="1798683.A3C90_02035"/>
<accession>A0A1F6ME82</accession>
<protein>
    <recommendedName>
        <fullName evidence="3">Four helix bundle protein</fullName>
    </recommendedName>
</protein>
<dbReference type="CDD" id="cd16377">
    <property type="entry name" value="23S_rRNA_IVP_like"/>
    <property type="match status" value="1"/>
</dbReference>
<dbReference type="Proteomes" id="UP000177457">
    <property type="component" value="Unassembled WGS sequence"/>
</dbReference>
<sequence length="123" mass="14754">MKEEDFHDKLRRLIIEYILFGYKILKKFPKDELYGMTSQCRRALVSIFLNYVEGFSRISKGVMRNAYEMSYGSLQESIGVFFLATHLRFITKDDYLGLFHRKEEIGKMLWKTIERIKNEPKKK</sequence>
<dbReference type="Gene3D" id="1.20.1440.60">
    <property type="entry name" value="23S rRNA-intervening sequence"/>
    <property type="match status" value="1"/>
</dbReference>
<evidence type="ECO:0000313" key="1">
    <source>
        <dbReference type="EMBL" id="OGH69783.1"/>
    </source>
</evidence>
<dbReference type="Pfam" id="PF05635">
    <property type="entry name" value="23S_rRNA_IVP"/>
    <property type="match status" value="1"/>
</dbReference>
<dbReference type="InterPro" id="IPR036583">
    <property type="entry name" value="23S_rRNA_IVS_sf"/>
</dbReference>
<dbReference type="NCBIfam" id="TIGR02436">
    <property type="entry name" value="four helix bundle protein"/>
    <property type="match status" value="1"/>
</dbReference>
<dbReference type="InterPro" id="IPR012657">
    <property type="entry name" value="23S_rRNA-intervening_sequence"/>
</dbReference>
<evidence type="ECO:0008006" key="3">
    <source>
        <dbReference type="Google" id="ProtNLM"/>
    </source>
</evidence>
<reference evidence="1 2" key="1">
    <citation type="journal article" date="2016" name="Nat. Commun.">
        <title>Thousands of microbial genomes shed light on interconnected biogeochemical processes in an aquifer system.</title>
        <authorList>
            <person name="Anantharaman K."/>
            <person name="Brown C.T."/>
            <person name="Hug L.A."/>
            <person name="Sharon I."/>
            <person name="Castelle C.J."/>
            <person name="Probst A.J."/>
            <person name="Thomas B.C."/>
            <person name="Singh A."/>
            <person name="Wilkins M.J."/>
            <person name="Karaoz U."/>
            <person name="Brodie E.L."/>
            <person name="Williams K.H."/>
            <person name="Hubbard S.S."/>
            <person name="Banfield J.F."/>
        </authorList>
    </citation>
    <scope>NUCLEOTIDE SEQUENCE [LARGE SCALE GENOMIC DNA]</scope>
</reference>
<evidence type="ECO:0000313" key="2">
    <source>
        <dbReference type="Proteomes" id="UP000177457"/>
    </source>
</evidence>
<name>A0A1F6ME82_9BACT</name>
<organism evidence="1 2">
    <name type="scientific">Candidatus Magasanikbacteria bacterium RIFCSPHIGHO2_02_FULL_51_14</name>
    <dbReference type="NCBI Taxonomy" id="1798683"/>
    <lineage>
        <taxon>Bacteria</taxon>
        <taxon>Candidatus Magasanikiibacteriota</taxon>
    </lineage>
</organism>
<dbReference type="EMBL" id="MFQE01000063">
    <property type="protein sequence ID" value="OGH69783.1"/>
    <property type="molecule type" value="Genomic_DNA"/>
</dbReference>
<dbReference type="AlphaFoldDB" id="A0A1F6ME82"/>
<proteinExistence type="predicted"/>
<gene>
    <name evidence="1" type="ORF">A3C90_02035</name>
</gene>